<dbReference type="EMBL" id="JACHDR010000001">
    <property type="protein sequence ID" value="MBB5511435.1"/>
    <property type="molecule type" value="Genomic_DNA"/>
</dbReference>
<reference evidence="1 3" key="1">
    <citation type="submission" date="2016-11" db="EMBL/GenBank/DDBJ databases">
        <title>Genome sequencing of Zhihengliuella aestuarii B18 antagonistic to Plasmodiophora brassicae.</title>
        <authorList>
            <person name="Luo Y."/>
        </authorList>
    </citation>
    <scope>NUCLEOTIDE SEQUENCE [LARGE SCALE GENOMIC DNA]</scope>
    <source>
        <strain evidence="1 3">B18</strain>
    </source>
</reference>
<evidence type="ECO:0000313" key="4">
    <source>
        <dbReference type="Proteomes" id="UP000580797"/>
    </source>
</evidence>
<reference evidence="2 4" key="2">
    <citation type="submission" date="2020-08" db="EMBL/GenBank/DDBJ databases">
        <title>Sequencing the genomes of 1000 actinobacteria strains.</title>
        <authorList>
            <person name="Klenk H.-P."/>
        </authorList>
    </citation>
    <scope>NUCLEOTIDE SEQUENCE [LARGE SCALE GENOMIC DNA]</scope>
    <source>
        <strain evidence="2 4">DSM 105783</strain>
    </source>
</reference>
<proteinExistence type="predicted"/>
<dbReference type="EMBL" id="CP018135">
    <property type="protein sequence ID" value="APF40471.1"/>
    <property type="molecule type" value="Genomic_DNA"/>
</dbReference>
<dbReference type="OrthoDB" id="3266819at2"/>
<dbReference type="InterPro" id="IPR019639">
    <property type="entry name" value="DUF2505"/>
</dbReference>
<dbReference type="Proteomes" id="UP000183530">
    <property type="component" value="Chromosome"/>
</dbReference>
<name>A0A1L2ZN60_9MICC</name>
<protein>
    <submittedName>
        <fullName evidence="1">Proteinase inhibitor I25 cystatin</fullName>
    </submittedName>
</protein>
<dbReference type="Pfam" id="PF10698">
    <property type="entry name" value="DUF2505"/>
    <property type="match status" value="1"/>
</dbReference>
<dbReference type="AlphaFoldDB" id="A0A1L2ZN60"/>
<dbReference type="RefSeq" id="WP_071893951.1">
    <property type="nucleotide sequence ID" value="NZ_BAAARH010000009.1"/>
</dbReference>
<dbReference type="STRING" id="556325.BHE16_04920"/>
<evidence type="ECO:0000313" key="1">
    <source>
        <dbReference type="EMBL" id="APF40471.1"/>
    </source>
</evidence>
<gene>
    <name evidence="1" type="ORF">BHE16_04920</name>
    <name evidence="2" type="ORF">HD598_000122</name>
</gene>
<keyword evidence="3" id="KW-1185">Reference proteome</keyword>
<evidence type="ECO:0000313" key="3">
    <source>
        <dbReference type="Proteomes" id="UP000183530"/>
    </source>
</evidence>
<sequence>MALNASTSLPFTPQQILETFTNREFVEHVSTRVGGSLKGFTVTGDPAGAFSTEIVREVPTARLPEIARKVVGQTITITQKEDWAAPAADGSRSSTVRVDVAGAPVSVNATQNIVAAGEGSRVDLAGEVKSSIPFMGGKIAAAAEPFVSKALNLQAKEAKAWLER</sequence>
<evidence type="ECO:0000313" key="2">
    <source>
        <dbReference type="EMBL" id="MBB5511435.1"/>
    </source>
</evidence>
<accession>A0A1L2ZN60</accession>
<dbReference type="KEGG" id="nae:BHE16_04920"/>
<organism evidence="1 3">
    <name type="scientific">Neomicrococcus aestuarii</name>
    <dbReference type="NCBI Taxonomy" id="556325"/>
    <lineage>
        <taxon>Bacteria</taxon>
        <taxon>Bacillati</taxon>
        <taxon>Actinomycetota</taxon>
        <taxon>Actinomycetes</taxon>
        <taxon>Micrococcales</taxon>
        <taxon>Micrococcaceae</taxon>
        <taxon>Neomicrococcus</taxon>
    </lineage>
</organism>
<dbReference type="Proteomes" id="UP000580797">
    <property type="component" value="Unassembled WGS sequence"/>
</dbReference>